<evidence type="ECO:0000313" key="1">
    <source>
        <dbReference type="EMBL" id="KGJ02844.1"/>
    </source>
</evidence>
<accession>A0A099EX66</accession>
<evidence type="ECO:0008006" key="5">
    <source>
        <dbReference type="Google" id="ProtNLM"/>
    </source>
</evidence>
<organism evidence="1 3">
    <name type="scientific">Paracoccus halophilus</name>
    <dbReference type="NCBI Taxonomy" id="376733"/>
    <lineage>
        <taxon>Bacteria</taxon>
        <taxon>Pseudomonadati</taxon>
        <taxon>Pseudomonadota</taxon>
        <taxon>Alphaproteobacteria</taxon>
        <taxon>Rhodobacterales</taxon>
        <taxon>Paracoccaceae</taxon>
        <taxon>Paracoccus</taxon>
    </lineage>
</organism>
<evidence type="ECO:0000313" key="2">
    <source>
        <dbReference type="EMBL" id="SFA60210.1"/>
    </source>
</evidence>
<keyword evidence="3" id="KW-1185">Reference proteome</keyword>
<dbReference type="Proteomes" id="UP000029846">
    <property type="component" value="Unassembled WGS sequence"/>
</dbReference>
<evidence type="ECO:0000313" key="4">
    <source>
        <dbReference type="Proteomes" id="UP000182312"/>
    </source>
</evidence>
<evidence type="ECO:0000313" key="3">
    <source>
        <dbReference type="Proteomes" id="UP000029846"/>
    </source>
</evidence>
<name>A0A099EX66_9RHOB</name>
<proteinExistence type="predicted"/>
<reference evidence="1 3" key="1">
    <citation type="submission" date="2014-09" db="EMBL/GenBank/DDBJ databases">
        <authorList>
            <person name="McGinnis J.M."/>
            <person name="Wolfgang W.J."/>
        </authorList>
    </citation>
    <scope>NUCLEOTIDE SEQUENCE [LARGE SCALE GENOMIC DNA]</scope>
    <source>
        <strain evidence="1 3">JCM 14014</strain>
    </source>
</reference>
<dbReference type="SUPFAM" id="SSF56219">
    <property type="entry name" value="DNase I-like"/>
    <property type="match status" value="1"/>
</dbReference>
<gene>
    <name evidence="1" type="ORF">IT41_16210</name>
    <name evidence="2" type="ORF">SAMN04487972_12722</name>
</gene>
<dbReference type="Proteomes" id="UP000182312">
    <property type="component" value="Unassembled WGS sequence"/>
</dbReference>
<dbReference type="eggNOG" id="COG2374">
    <property type="taxonomic scope" value="Bacteria"/>
</dbReference>
<sequence>MKLVVWNMEWLNDLVDSEAGALKPGDRNVRGPRLPWKNEGPSVAERIALLREELTDLDPDILLIIEGPDRTADMEILMASISEVRWFTHIQRSRFPSSPDNPRLSTSTQCVGIAVRTDRGTFADTHLTINDVEDPAAGLVHRATEPFFLDRGADRVPEWFRYERRPLWVTVHPAEGSDFNIMGVHLKSKGIFGAYEWSRWWQLADANCMRLLAQCRHMREAFLEVYLSDPAALPLIVAGDINDAVVPIAEDLQVRFFGAGVQQRADLSVQHLPCGGQILKQEGQTQQAHLGNHLAGCALAAGGDLNDAGRG</sequence>
<dbReference type="Gene3D" id="3.60.10.10">
    <property type="entry name" value="Endonuclease/exonuclease/phosphatase"/>
    <property type="match status" value="1"/>
</dbReference>
<reference evidence="2 4" key="3">
    <citation type="submission" date="2016-10" db="EMBL/GenBank/DDBJ databases">
        <authorList>
            <person name="de Groot N.N."/>
        </authorList>
    </citation>
    <scope>NUCLEOTIDE SEQUENCE [LARGE SCALE GENOMIC DNA]</scope>
    <source>
        <strain evidence="2 4">CGMCC 1.6117</strain>
    </source>
</reference>
<dbReference type="STRING" id="376733.SAMN04487972_12722"/>
<protein>
    <recommendedName>
        <fullName evidence="5">Endonuclease/Exonuclease/phosphatase family protein</fullName>
    </recommendedName>
</protein>
<dbReference type="InterPro" id="IPR036691">
    <property type="entry name" value="Endo/exonu/phosph_ase_sf"/>
</dbReference>
<dbReference type="EMBL" id="JRKN01000030">
    <property type="protein sequence ID" value="KGJ02844.1"/>
    <property type="molecule type" value="Genomic_DNA"/>
</dbReference>
<dbReference type="AlphaFoldDB" id="A0A099EX66"/>
<dbReference type="EMBL" id="FOJO01000027">
    <property type="protein sequence ID" value="SFA60210.1"/>
    <property type="molecule type" value="Genomic_DNA"/>
</dbReference>
<reference evidence="1 3" key="2">
    <citation type="submission" date="2014-10" db="EMBL/GenBank/DDBJ databases">
        <title>Paracoccus sanguinis sp. nov., isolated from clinical specimens of New York State patients.</title>
        <authorList>
            <person name="Mingle L.A."/>
            <person name="Cole J.A."/>
            <person name="Lapierre P."/>
            <person name="Musser K.A."/>
        </authorList>
    </citation>
    <scope>NUCLEOTIDE SEQUENCE [LARGE SCALE GENOMIC DNA]</scope>
    <source>
        <strain evidence="1 3">JCM 14014</strain>
    </source>
</reference>